<keyword evidence="3" id="KW-0378">Hydrolase</keyword>
<dbReference type="EMBL" id="QFQB01000039">
    <property type="protein sequence ID" value="PZQ45773.1"/>
    <property type="molecule type" value="Genomic_DNA"/>
</dbReference>
<evidence type="ECO:0000256" key="4">
    <source>
        <dbReference type="ARBA" id="ARBA00022825"/>
    </source>
</evidence>
<dbReference type="GO" id="GO:0006508">
    <property type="term" value="P:proteolysis"/>
    <property type="evidence" value="ECO:0007669"/>
    <property type="project" value="UniProtKB-KW"/>
</dbReference>
<dbReference type="Gene3D" id="3.90.226.10">
    <property type="entry name" value="2-enoyl-CoA Hydratase, Chain A, domain 1"/>
    <property type="match status" value="1"/>
</dbReference>
<dbReference type="InterPro" id="IPR002142">
    <property type="entry name" value="Peptidase_S49"/>
</dbReference>
<gene>
    <name evidence="6" type="ORF">DI551_06440</name>
</gene>
<keyword evidence="2" id="KW-0645">Protease</keyword>
<dbReference type="AlphaFoldDB" id="A0A2W5PTL1"/>
<sequence length="296" mass="32992">MTDTLFDDDRKKRLGDYLKKIPGIGDWLDPKDKVAVLRFAGVIADSSMMRRAGVNYHKFREAIPDAFEIKRARAVALIINSPGGAPAQCSLISEQIRKFSEEKNIPVFAFIEDVAASGGYWLACAGDEIYAQESSIVGSIGVISSGFGFEDFIKKHDIKRRIHTSGRDKSFLDPFVAEKADDLERLKSVQAGIHQSFKDWVIERRGERLKGPESELMEGAFWSGKDAMSKGLVDGIGHIVTILKNKYGEDVQLVDCSPEKKSFLSQFLPFSSDSKLDLGQVIEVAEEKSFWSRFGL</sequence>
<dbReference type="InterPro" id="IPR047272">
    <property type="entry name" value="S49_SppA_C"/>
</dbReference>
<reference evidence="6 7" key="1">
    <citation type="submission" date="2017-08" db="EMBL/GenBank/DDBJ databases">
        <title>Infants hospitalized years apart are colonized by the same room-sourced microbial strains.</title>
        <authorList>
            <person name="Brooks B."/>
            <person name="Olm M.R."/>
            <person name="Firek B.A."/>
            <person name="Baker R."/>
            <person name="Thomas B.C."/>
            <person name="Morowitz M.J."/>
            <person name="Banfield J.F."/>
        </authorList>
    </citation>
    <scope>NUCLEOTIDE SEQUENCE [LARGE SCALE GENOMIC DNA]</scope>
    <source>
        <strain evidence="6">S2_005_002_R2_29</strain>
    </source>
</reference>
<evidence type="ECO:0000256" key="3">
    <source>
        <dbReference type="ARBA" id="ARBA00022801"/>
    </source>
</evidence>
<dbReference type="Pfam" id="PF01343">
    <property type="entry name" value="Peptidase_S49"/>
    <property type="match status" value="1"/>
</dbReference>
<evidence type="ECO:0000259" key="5">
    <source>
        <dbReference type="Pfam" id="PF01343"/>
    </source>
</evidence>
<keyword evidence="4" id="KW-0720">Serine protease</keyword>
<feature type="domain" description="Peptidase S49" evidence="5">
    <location>
        <begin position="102"/>
        <end position="244"/>
    </location>
</feature>
<evidence type="ECO:0000256" key="1">
    <source>
        <dbReference type="ARBA" id="ARBA00008683"/>
    </source>
</evidence>
<comment type="caution">
    <text evidence="6">The sequence shown here is derived from an EMBL/GenBank/DDBJ whole genome shotgun (WGS) entry which is preliminary data.</text>
</comment>
<dbReference type="SUPFAM" id="SSF52096">
    <property type="entry name" value="ClpP/crotonase"/>
    <property type="match status" value="1"/>
</dbReference>
<dbReference type="GO" id="GO:0008236">
    <property type="term" value="F:serine-type peptidase activity"/>
    <property type="evidence" value="ECO:0007669"/>
    <property type="project" value="UniProtKB-KW"/>
</dbReference>
<evidence type="ECO:0000256" key="2">
    <source>
        <dbReference type="ARBA" id="ARBA00022670"/>
    </source>
</evidence>
<organism evidence="6 7">
    <name type="scientific">Micavibrio aeruginosavorus</name>
    <dbReference type="NCBI Taxonomy" id="349221"/>
    <lineage>
        <taxon>Bacteria</taxon>
        <taxon>Pseudomonadati</taxon>
        <taxon>Bdellovibrionota</taxon>
        <taxon>Bdellovibrionia</taxon>
        <taxon>Bdellovibrionales</taxon>
        <taxon>Pseudobdellovibrionaceae</taxon>
        <taxon>Micavibrio</taxon>
    </lineage>
</organism>
<accession>A0A2W5PTL1</accession>
<dbReference type="Gene3D" id="6.20.330.10">
    <property type="match status" value="1"/>
</dbReference>
<evidence type="ECO:0000313" key="6">
    <source>
        <dbReference type="EMBL" id="PZQ45773.1"/>
    </source>
</evidence>
<comment type="similarity">
    <text evidence="1">Belongs to the peptidase S49 family.</text>
</comment>
<dbReference type="InterPro" id="IPR029045">
    <property type="entry name" value="ClpP/crotonase-like_dom_sf"/>
</dbReference>
<protein>
    <submittedName>
        <fullName evidence="6">S49 family peptidase</fullName>
    </submittedName>
</protein>
<dbReference type="PANTHER" id="PTHR42987:SF8">
    <property type="entry name" value="PROTEINASE"/>
    <property type="match status" value="1"/>
</dbReference>
<proteinExistence type="inferred from homology"/>
<dbReference type="PANTHER" id="PTHR42987">
    <property type="entry name" value="PEPTIDASE S49"/>
    <property type="match status" value="1"/>
</dbReference>
<dbReference type="Proteomes" id="UP000249417">
    <property type="component" value="Unassembled WGS sequence"/>
</dbReference>
<dbReference type="CDD" id="cd07023">
    <property type="entry name" value="S49_Sppa_N_C"/>
    <property type="match status" value="1"/>
</dbReference>
<evidence type="ECO:0000313" key="7">
    <source>
        <dbReference type="Proteomes" id="UP000249417"/>
    </source>
</evidence>
<name>A0A2W5PTL1_9BACT</name>